<keyword evidence="1" id="KW-0175">Coiled coil</keyword>
<evidence type="ECO:0000313" key="4">
    <source>
        <dbReference type="EMBL" id="CAB5508327.1"/>
    </source>
</evidence>
<accession>A0ABM8MC19</accession>
<evidence type="ECO:0000259" key="3">
    <source>
        <dbReference type="Pfam" id="PF13700"/>
    </source>
</evidence>
<name>A0ABM8MC19_9GAMM</name>
<reference evidence="4 5" key="1">
    <citation type="submission" date="2020-05" db="EMBL/GenBank/DDBJ databases">
        <authorList>
            <person name="Petersen J."/>
            <person name="Sayavedra L."/>
        </authorList>
    </citation>
    <scope>NUCLEOTIDE SEQUENCE [LARGE SCALE GENOMIC DNA]</scope>
    <source>
        <strain evidence="4">B azoricus SOX ET2 1586I</strain>
    </source>
</reference>
<dbReference type="InterPro" id="IPR025296">
    <property type="entry name" value="DUF4158"/>
</dbReference>
<dbReference type="RefSeq" id="WP_202784762.1">
    <property type="nucleotide sequence ID" value="NZ_CAHJWF010000601.1"/>
</dbReference>
<keyword evidence="5" id="KW-1185">Reference proteome</keyword>
<dbReference type="Pfam" id="PF13700">
    <property type="entry name" value="DUF4158"/>
    <property type="match status" value="1"/>
</dbReference>
<feature type="region of interest" description="Disordered" evidence="2">
    <location>
        <begin position="536"/>
        <end position="588"/>
    </location>
</feature>
<gene>
    <name evidence="4" type="ORF">AZO1586I_2602</name>
</gene>
<sequence>MTSIDRTAYPHLNKQLSDKELSAFYELDEKNQQFIQHNARNNRGYLVLATMLKTRQQLGYFIPLEQVPHQIIAYLSSQLKISDDSWLIDEEHFKKTLYRYRVVCRKLLGSTVFSDDGRNRIITCVRKAAYTMSDPADLVNVAIEELSNANIELPAFSTLDRLVSHERQAVHNELYLKITTDLTSNHRQSLEALLQITEGDQLTGFAQMKQTPGPATLKHFRAWEDRLAQLKAVLDPKPFFKEVAYTKIRQFAAEAQAYEISDMRGIRNDAKRYTLLLSLLHITQSKTRDELIDMFLKRMKRVQHTAQEKLRDLQEKHREMEESLIGVLGQVLQHANGDDANAVLGKHVRETLNDQGGIEVLNDQFTLVTAYHHNNYLPLLWSAHATNRAVIFRVLDLIQIKSSTQDRNLLQALEFVCQHRNTRKDSLPPDINIGFISQRWETFVRTKNGDDTVFDRRALEVCIFIHLAEALQCGDLYVEDSGAYSDYRQQLIPWSECQKRLPDYCQSLGLPNSASEFVDSLRLQLTTLAEQIDQEFPDNSEFTIDNDGSPHLKRQGSSPLPEGSDDFKKEVYERIPERSDSEYLKPSK</sequence>
<feature type="domain" description="DUF4158" evidence="3">
    <location>
        <begin position="1"/>
        <end position="165"/>
    </location>
</feature>
<evidence type="ECO:0000313" key="5">
    <source>
        <dbReference type="Proteomes" id="UP000626656"/>
    </source>
</evidence>
<evidence type="ECO:0000256" key="2">
    <source>
        <dbReference type="SAM" id="MobiDB-lite"/>
    </source>
</evidence>
<proteinExistence type="predicted"/>
<organism evidence="4 5">
    <name type="scientific">Bathymodiolus thermophilus thioautotrophic gill symbiont</name>
    <dbReference type="NCBI Taxonomy" id="2360"/>
    <lineage>
        <taxon>Bacteria</taxon>
        <taxon>Pseudomonadati</taxon>
        <taxon>Pseudomonadota</taxon>
        <taxon>Gammaproteobacteria</taxon>
        <taxon>sulfur-oxidizing symbionts</taxon>
    </lineage>
</organism>
<feature type="compositionally biased region" description="Basic and acidic residues" evidence="2">
    <location>
        <begin position="565"/>
        <end position="588"/>
    </location>
</feature>
<protein>
    <submittedName>
        <fullName evidence="4">Mobile element protein</fullName>
    </submittedName>
</protein>
<evidence type="ECO:0000256" key="1">
    <source>
        <dbReference type="SAM" id="Coils"/>
    </source>
</evidence>
<dbReference type="Proteomes" id="UP000626656">
    <property type="component" value="Unassembled WGS sequence"/>
</dbReference>
<feature type="coiled-coil region" evidence="1">
    <location>
        <begin position="296"/>
        <end position="323"/>
    </location>
</feature>
<dbReference type="EMBL" id="CAHJWF010000601">
    <property type="protein sequence ID" value="CAB5508327.1"/>
    <property type="molecule type" value="Genomic_DNA"/>
</dbReference>
<comment type="caution">
    <text evidence="4">The sequence shown here is derived from an EMBL/GenBank/DDBJ whole genome shotgun (WGS) entry which is preliminary data.</text>
</comment>